<name>A0AB35U7W8_9FIRM</name>
<dbReference type="SUPFAM" id="SSF52317">
    <property type="entry name" value="Class I glutamine amidotransferase-like"/>
    <property type="match status" value="1"/>
</dbReference>
<reference evidence="1 2" key="1">
    <citation type="submission" date="2022-03" db="EMBL/GenBank/DDBJ databases">
        <title>Novel taxa within the pig intestine.</title>
        <authorList>
            <person name="Wylensek D."/>
            <person name="Bishof K."/>
            <person name="Afrizal A."/>
            <person name="Clavel T."/>
        </authorList>
    </citation>
    <scope>NUCLEOTIDE SEQUENCE [LARGE SCALE GENOMIC DNA]</scope>
    <source>
        <strain evidence="1 2">CLA-KB-P133</strain>
    </source>
</reference>
<dbReference type="EMBL" id="JALBUR010000028">
    <property type="protein sequence ID" value="MDX8420256.1"/>
    <property type="molecule type" value="Genomic_DNA"/>
</dbReference>
<dbReference type="GO" id="GO:0005829">
    <property type="term" value="C:cytosol"/>
    <property type="evidence" value="ECO:0007669"/>
    <property type="project" value="TreeGrafter"/>
</dbReference>
<dbReference type="PROSITE" id="PS51273">
    <property type="entry name" value="GATASE_TYPE_1"/>
    <property type="match status" value="1"/>
</dbReference>
<dbReference type="Pfam" id="PF07722">
    <property type="entry name" value="Peptidase_C26"/>
    <property type="match status" value="1"/>
</dbReference>
<sequence length="247" mass="26850">MTKMKIGLLGNFEQMDTNDVFIGTKRAYVNQDYVDSISLAGGIPIILPVISDLDDVSDMVSGLDGVIVTGGADMDPLIYGEQVLPSCGMCDTGTDRFFLAVIHACDVLSIPVFGICKGLQAINVAYGGTLYQDIPSQYPHAIQHDQKRPREQATHAISIQQDSFLAGVLGKEAMVNSWHHQSVKDIADGFHVTAKAPDGIVEGMEKDDGTFMCGVQFHPEMMTACGNKQMLSLFKAFLHVCEEAHHD</sequence>
<dbReference type="InterPro" id="IPR011697">
    <property type="entry name" value="Peptidase_C26"/>
</dbReference>
<dbReference type="Proteomes" id="UP001286174">
    <property type="component" value="Unassembled WGS sequence"/>
</dbReference>
<dbReference type="PANTHER" id="PTHR43235">
    <property type="entry name" value="GLUTAMINE AMIDOTRANSFERASE PB2B2.05-RELATED"/>
    <property type="match status" value="1"/>
</dbReference>
<dbReference type="PANTHER" id="PTHR43235:SF1">
    <property type="entry name" value="GLUTAMINE AMIDOTRANSFERASE PB2B2.05-RELATED"/>
    <property type="match status" value="1"/>
</dbReference>
<accession>A0AB35U7W8</accession>
<gene>
    <name evidence="1" type="ORF">MOZ60_09135</name>
</gene>
<dbReference type="Gene3D" id="3.40.50.880">
    <property type="match status" value="1"/>
</dbReference>
<evidence type="ECO:0000313" key="1">
    <source>
        <dbReference type="EMBL" id="MDX8420256.1"/>
    </source>
</evidence>
<dbReference type="InterPro" id="IPR029062">
    <property type="entry name" value="Class_I_gatase-like"/>
</dbReference>
<dbReference type="InterPro" id="IPR044668">
    <property type="entry name" value="PuuD-like"/>
</dbReference>
<dbReference type="GO" id="GO:0006598">
    <property type="term" value="P:polyamine catabolic process"/>
    <property type="evidence" value="ECO:0007669"/>
    <property type="project" value="TreeGrafter"/>
</dbReference>
<organism evidence="1 2">
    <name type="scientific">Grylomicrobium aquisgranensis</name>
    <dbReference type="NCBI Taxonomy" id="2926318"/>
    <lineage>
        <taxon>Bacteria</taxon>
        <taxon>Bacillati</taxon>
        <taxon>Bacillota</taxon>
        <taxon>Erysipelotrichia</taxon>
        <taxon>Erysipelotrichales</taxon>
        <taxon>Erysipelotrichaceae</taxon>
        <taxon>Grylomicrobium</taxon>
    </lineage>
</organism>
<comment type="caution">
    <text evidence="1">The sequence shown here is derived from an EMBL/GenBank/DDBJ whole genome shotgun (WGS) entry which is preliminary data.</text>
</comment>
<proteinExistence type="predicted"/>
<dbReference type="RefSeq" id="WP_370596436.1">
    <property type="nucleotide sequence ID" value="NZ_JALBUR010000028.1"/>
</dbReference>
<protein>
    <submittedName>
        <fullName evidence="1">Gamma-glutamyl-gamma-aminobutyrate hydrolase family protein</fullName>
    </submittedName>
</protein>
<dbReference type="AlphaFoldDB" id="A0AB35U7W8"/>
<dbReference type="GO" id="GO:0033969">
    <property type="term" value="F:gamma-glutamyl-gamma-aminobutyrate hydrolase activity"/>
    <property type="evidence" value="ECO:0007669"/>
    <property type="project" value="TreeGrafter"/>
</dbReference>
<keyword evidence="2" id="KW-1185">Reference proteome</keyword>
<keyword evidence="1" id="KW-0378">Hydrolase</keyword>
<evidence type="ECO:0000313" key="2">
    <source>
        <dbReference type="Proteomes" id="UP001286174"/>
    </source>
</evidence>
<dbReference type="CDD" id="cd01745">
    <property type="entry name" value="GATase1_2"/>
    <property type="match status" value="1"/>
</dbReference>